<dbReference type="AlphaFoldDB" id="A0A4C1ZUR8"/>
<dbReference type="EMBL" id="BGZK01002170">
    <property type="protein sequence ID" value="GBP91438.1"/>
    <property type="molecule type" value="Genomic_DNA"/>
</dbReference>
<name>A0A4C1ZUR8_EUMVA</name>
<protein>
    <submittedName>
        <fullName evidence="1">Uncharacterized protein</fullName>
    </submittedName>
</protein>
<gene>
    <name evidence="1" type="ORF">EVAR_56557_1</name>
</gene>
<evidence type="ECO:0000313" key="1">
    <source>
        <dbReference type="EMBL" id="GBP91438.1"/>
    </source>
</evidence>
<comment type="caution">
    <text evidence="1">The sequence shown here is derived from an EMBL/GenBank/DDBJ whole genome shotgun (WGS) entry which is preliminary data.</text>
</comment>
<sequence>MLPIEKKFQWECSARRAAAEASRRDVSGRRGRRPRFILLGRAARRVVSDGRLCGAAGSLRYCISYEHCLLILTKAQAFRHKAFRDAADSDRCSELICRREVLMAFGALTVRRLCGKVETRESENGRSISYKYYETKSNHNVSEREVVKRIPDGDLHSTTAQVYDIY</sequence>
<reference evidence="1 2" key="1">
    <citation type="journal article" date="2019" name="Commun. Biol.">
        <title>The bagworm genome reveals a unique fibroin gene that provides high tensile strength.</title>
        <authorList>
            <person name="Kono N."/>
            <person name="Nakamura H."/>
            <person name="Ohtoshi R."/>
            <person name="Tomita M."/>
            <person name="Numata K."/>
            <person name="Arakawa K."/>
        </authorList>
    </citation>
    <scope>NUCLEOTIDE SEQUENCE [LARGE SCALE GENOMIC DNA]</scope>
</reference>
<accession>A0A4C1ZUR8</accession>
<keyword evidence="2" id="KW-1185">Reference proteome</keyword>
<proteinExistence type="predicted"/>
<organism evidence="1 2">
    <name type="scientific">Eumeta variegata</name>
    <name type="common">Bagworm moth</name>
    <name type="synonym">Eumeta japonica</name>
    <dbReference type="NCBI Taxonomy" id="151549"/>
    <lineage>
        <taxon>Eukaryota</taxon>
        <taxon>Metazoa</taxon>
        <taxon>Ecdysozoa</taxon>
        <taxon>Arthropoda</taxon>
        <taxon>Hexapoda</taxon>
        <taxon>Insecta</taxon>
        <taxon>Pterygota</taxon>
        <taxon>Neoptera</taxon>
        <taxon>Endopterygota</taxon>
        <taxon>Lepidoptera</taxon>
        <taxon>Glossata</taxon>
        <taxon>Ditrysia</taxon>
        <taxon>Tineoidea</taxon>
        <taxon>Psychidae</taxon>
        <taxon>Oiketicinae</taxon>
        <taxon>Eumeta</taxon>
    </lineage>
</organism>
<dbReference type="Proteomes" id="UP000299102">
    <property type="component" value="Unassembled WGS sequence"/>
</dbReference>
<evidence type="ECO:0000313" key="2">
    <source>
        <dbReference type="Proteomes" id="UP000299102"/>
    </source>
</evidence>